<feature type="domain" description="Mce/MlaD" evidence="2">
    <location>
        <begin position="36"/>
        <end position="115"/>
    </location>
</feature>
<comment type="caution">
    <text evidence="4">The sequence shown here is derived from an EMBL/GenBank/DDBJ whole genome shotgun (WGS) entry which is preliminary data.</text>
</comment>
<dbReference type="RefSeq" id="WP_036345321.1">
    <property type="nucleotide sequence ID" value="NZ_JALN02000001.1"/>
</dbReference>
<dbReference type="Pfam" id="PF11887">
    <property type="entry name" value="Mce4_CUP1"/>
    <property type="match status" value="1"/>
</dbReference>
<proteinExistence type="predicted"/>
<evidence type="ECO:0000256" key="1">
    <source>
        <dbReference type="SAM" id="Phobius"/>
    </source>
</evidence>
<keyword evidence="1" id="KW-0812">Transmembrane</keyword>
<dbReference type="InterPro" id="IPR005693">
    <property type="entry name" value="Mce"/>
</dbReference>
<dbReference type="GO" id="GO:0005576">
    <property type="term" value="C:extracellular region"/>
    <property type="evidence" value="ECO:0007669"/>
    <property type="project" value="TreeGrafter"/>
</dbReference>
<dbReference type="EMBL" id="JALN02000001">
    <property type="protein sequence ID" value="KDF02442.1"/>
    <property type="molecule type" value="Genomic_DNA"/>
</dbReference>
<dbReference type="eggNOG" id="COG1463">
    <property type="taxonomic scope" value="Bacteria"/>
</dbReference>
<dbReference type="PANTHER" id="PTHR33371:SF19">
    <property type="entry name" value="MCE-FAMILY PROTEIN MCE4A"/>
    <property type="match status" value="1"/>
</dbReference>
<sequence length="395" mass="40969">MKSGAARPIAGLATVVVIAAIIAVAVGLFQDSFTKTVPVTVISDRAGLVMYPDAKVKLNGAQVGKVASIDSLPDGKAALHLAINPARVNDIPANVSADITSSTVFGSKFVELNPPTDPSAKSIQAGQVIDGKHVTVEINTVFQQLVSVLSKIEPTKLNQTLGAISKSLDGRGDKFGQTLVDLDTALAKINPSLDTLNHELAVAPQVFDAYGDASGDLLDTVKNSAKISDTIVDQNQNLDALLVSAIGLADIGTEVLGENRQSLTNVVHLLVPTTDLLNKYSPALNCGIGGLIPLATGPGLPLPGAVLLQSFFLGRERYRYPANLPKVAATGGPQCTDLPKVPFETSPPFVVSDIGANPAQYGNQGILLNSDGLKQALFGPLDGPPRNSAQIGQPG</sequence>
<feature type="domain" description="Mammalian cell entry C-terminal" evidence="3">
    <location>
        <begin position="119"/>
        <end position="333"/>
    </location>
</feature>
<protein>
    <submittedName>
        <fullName evidence="4">MCE-family protein</fullName>
    </submittedName>
</protein>
<dbReference type="STRING" id="1440774.Y900_026770"/>
<name>A0A064CRZ8_9MYCO</name>
<dbReference type="OrthoDB" id="3460188at2"/>
<dbReference type="Pfam" id="PF02470">
    <property type="entry name" value="MlaD"/>
    <property type="match status" value="1"/>
</dbReference>
<accession>A0A064CRZ8</accession>
<evidence type="ECO:0000313" key="4">
    <source>
        <dbReference type="EMBL" id="KDF02442.1"/>
    </source>
</evidence>
<dbReference type="NCBIfam" id="TIGR00996">
    <property type="entry name" value="Mtu_fam_mce"/>
    <property type="match status" value="1"/>
</dbReference>
<dbReference type="GO" id="GO:0051701">
    <property type="term" value="P:biological process involved in interaction with host"/>
    <property type="evidence" value="ECO:0007669"/>
    <property type="project" value="TreeGrafter"/>
</dbReference>
<dbReference type="PANTHER" id="PTHR33371">
    <property type="entry name" value="INTERMEMBRANE PHOSPHOLIPID TRANSPORT SYSTEM BINDING PROTEIN MLAD-RELATED"/>
    <property type="match status" value="1"/>
</dbReference>
<dbReference type="InterPro" id="IPR052336">
    <property type="entry name" value="MlaD_Phospholipid_Transporter"/>
</dbReference>
<evidence type="ECO:0000259" key="3">
    <source>
        <dbReference type="Pfam" id="PF11887"/>
    </source>
</evidence>
<evidence type="ECO:0000313" key="5">
    <source>
        <dbReference type="Proteomes" id="UP000022835"/>
    </source>
</evidence>
<dbReference type="Proteomes" id="UP000022835">
    <property type="component" value="Unassembled WGS sequence"/>
</dbReference>
<reference evidence="4" key="1">
    <citation type="submission" date="2014-05" db="EMBL/GenBank/DDBJ databases">
        <title>Genome sequence of Mycobacterium aromaticivorans strain JS19b1T (= DSM 45407T).</title>
        <authorList>
            <person name="Kwak Y."/>
            <person name="Park G.-S."/>
            <person name="Li Q.X."/>
            <person name="Lee S.-E."/>
            <person name="Shin J.-H."/>
        </authorList>
    </citation>
    <scope>NUCLEOTIDE SEQUENCE [LARGE SCALE GENOMIC DNA]</scope>
    <source>
        <strain evidence="4">JS19b1</strain>
    </source>
</reference>
<gene>
    <name evidence="4" type="ORF">Y900_026770</name>
</gene>
<evidence type="ECO:0000259" key="2">
    <source>
        <dbReference type="Pfam" id="PF02470"/>
    </source>
</evidence>
<dbReference type="InterPro" id="IPR024516">
    <property type="entry name" value="Mce_C"/>
</dbReference>
<dbReference type="InterPro" id="IPR003399">
    <property type="entry name" value="Mce/MlaD"/>
</dbReference>
<keyword evidence="1" id="KW-1133">Transmembrane helix</keyword>
<organism evidence="4 5">
    <name type="scientific">Mycolicibacterium aromaticivorans JS19b1 = JCM 16368</name>
    <dbReference type="NCBI Taxonomy" id="1440774"/>
    <lineage>
        <taxon>Bacteria</taxon>
        <taxon>Bacillati</taxon>
        <taxon>Actinomycetota</taxon>
        <taxon>Actinomycetes</taxon>
        <taxon>Mycobacteriales</taxon>
        <taxon>Mycobacteriaceae</taxon>
        <taxon>Mycolicibacterium</taxon>
    </lineage>
</organism>
<keyword evidence="1" id="KW-0472">Membrane</keyword>
<dbReference type="AlphaFoldDB" id="A0A064CRZ8"/>
<keyword evidence="5" id="KW-1185">Reference proteome</keyword>
<feature type="transmembrane region" description="Helical" evidence="1">
    <location>
        <begin position="9"/>
        <end position="29"/>
    </location>
</feature>